<dbReference type="AlphaFoldDB" id="A0A151IPD6"/>
<reference evidence="1 2" key="1">
    <citation type="submission" date="2016-03" db="EMBL/GenBank/DDBJ databases">
        <title>Cyphomyrmex costatus WGS genome.</title>
        <authorList>
            <person name="Nygaard S."/>
            <person name="Hu H."/>
            <person name="Boomsma J."/>
            <person name="Zhang G."/>
        </authorList>
    </citation>
    <scope>NUCLEOTIDE SEQUENCE [LARGE SCALE GENOMIC DNA]</scope>
    <source>
        <strain evidence="1">MS0001</strain>
        <tissue evidence="1">Whole body</tissue>
    </source>
</reference>
<protein>
    <submittedName>
        <fullName evidence="1">Uncharacterized protein</fullName>
    </submittedName>
</protein>
<evidence type="ECO:0000313" key="1">
    <source>
        <dbReference type="EMBL" id="KYN07678.1"/>
    </source>
</evidence>
<gene>
    <name evidence="1" type="ORF">ALC62_01352</name>
</gene>
<proteinExistence type="predicted"/>
<keyword evidence="2" id="KW-1185">Reference proteome</keyword>
<accession>A0A151IPD6</accession>
<dbReference type="Proteomes" id="UP000078542">
    <property type="component" value="Unassembled WGS sequence"/>
</dbReference>
<dbReference type="EMBL" id="KQ976877">
    <property type="protein sequence ID" value="KYN07678.1"/>
    <property type="molecule type" value="Genomic_DNA"/>
</dbReference>
<sequence length="84" mass="10274">MTLQIKIIRVFDVNGKQSNYFLPMSIKINQFYTFLMHTRHRFRKFLPFLERTRSETENFHGHGPDLVTRYKKETGYRIKASKRY</sequence>
<name>A0A151IPD6_9HYME</name>
<evidence type="ECO:0000313" key="2">
    <source>
        <dbReference type="Proteomes" id="UP000078542"/>
    </source>
</evidence>
<organism evidence="1 2">
    <name type="scientific">Cyphomyrmex costatus</name>
    <dbReference type="NCBI Taxonomy" id="456900"/>
    <lineage>
        <taxon>Eukaryota</taxon>
        <taxon>Metazoa</taxon>
        <taxon>Ecdysozoa</taxon>
        <taxon>Arthropoda</taxon>
        <taxon>Hexapoda</taxon>
        <taxon>Insecta</taxon>
        <taxon>Pterygota</taxon>
        <taxon>Neoptera</taxon>
        <taxon>Endopterygota</taxon>
        <taxon>Hymenoptera</taxon>
        <taxon>Apocrita</taxon>
        <taxon>Aculeata</taxon>
        <taxon>Formicoidea</taxon>
        <taxon>Formicidae</taxon>
        <taxon>Myrmicinae</taxon>
        <taxon>Cyphomyrmex</taxon>
    </lineage>
</organism>